<evidence type="ECO:0000313" key="4">
    <source>
        <dbReference type="Proteomes" id="UP001431783"/>
    </source>
</evidence>
<evidence type="ECO:0000256" key="2">
    <source>
        <dbReference type="SAM" id="Phobius"/>
    </source>
</evidence>
<feature type="transmembrane region" description="Helical" evidence="2">
    <location>
        <begin position="164"/>
        <end position="192"/>
    </location>
</feature>
<sequence>MSTENSSIEDDTDSGEPERHVCATRQSSLDLIKEEPEDEKAVTAPIVVEMEEDYLKVKEKPPPGINASLVLWYAVMFMMFSFGWVSFNRCPLNRMIPIYLIVTGFLGALAKFMSKSDNNYAFNTSIFLVICYISWNILGSYWVYREYQPAYTESESSTYCNRVVYLFSFWWLTIQYTSVGLFVLLSVCYMLMRNDFNKC</sequence>
<evidence type="ECO:0000256" key="1">
    <source>
        <dbReference type="SAM" id="MobiDB-lite"/>
    </source>
</evidence>
<dbReference type="InterPro" id="IPR040350">
    <property type="entry name" value="TMEM272"/>
</dbReference>
<organism evidence="3 4">
    <name type="scientific">Henosepilachna vigintioctopunctata</name>
    <dbReference type="NCBI Taxonomy" id="420089"/>
    <lineage>
        <taxon>Eukaryota</taxon>
        <taxon>Metazoa</taxon>
        <taxon>Ecdysozoa</taxon>
        <taxon>Arthropoda</taxon>
        <taxon>Hexapoda</taxon>
        <taxon>Insecta</taxon>
        <taxon>Pterygota</taxon>
        <taxon>Neoptera</taxon>
        <taxon>Endopterygota</taxon>
        <taxon>Coleoptera</taxon>
        <taxon>Polyphaga</taxon>
        <taxon>Cucujiformia</taxon>
        <taxon>Coccinelloidea</taxon>
        <taxon>Coccinellidae</taxon>
        <taxon>Epilachninae</taxon>
        <taxon>Epilachnini</taxon>
        <taxon>Henosepilachna</taxon>
    </lineage>
</organism>
<name>A0AAW1V067_9CUCU</name>
<feature type="region of interest" description="Disordered" evidence="1">
    <location>
        <begin position="1"/>
        <end position="20"/>
    </location>
</feature>
<keyword evidence="2" id="KW-1133">Transmembrane helix</keyword>
<gene>
    <name evidence="3" type="ORF">WA026_000938</name>
</gene>
<dbReference type="AlphaFoldDB" id="A0AAW1V067"/>
<proteinExistence type="predicted"/>
<accession>A0AAW1V067</accession>
<reference evidence="3 4" key="1">
    <citation type="submission" date="2023-03" db="EMBL/GenBank/DDBJ databases">
        <title>Genome insight into feeding habits of ladybird beetles.</title>
        <authorList>
            <person name="Li H.-S."/>
            <person name="Huang Y.-H."/>
            <person name="Pang H."/>
        </authorList>
    </citation>
    <scope>NUCLEOTIDE SEQUENCE [LARGE SCALE GENOMIC DNA]</scope>
    <source>
        <strain evidence="3">SYSU_2023b</strain>
        <tissue evidence="3">Whole body</tissue>
    </source>
</reference>
<keyword evidence="2" id="KW-0812">Transmembrane</keyword>
<feature type="transmembrane region" description="Helical" evidence="2">
    <location>
        <begin position="96"/>
        <end position="114"/>
    </location>
</feature>
<protein>
    <recommendedName>
        <fullName evidence="5">Transmembrane protein</fullName>
    </recommendedName>
</protein>
<evidence type="ECO:0008006" key="5">
    <source>
        <dbReference type="Google" id="ProtNLM"/>
    </source>
</evidence>
<keyword evidence="4" id="KW-1185">Reference proteome</keyword>
<keyword evidence="2" id="KW-0472">Membrane</keyword>
<evidence type="ECO:0000313" key="3">
    <source>
        <dbReference type="EMBL" id="KAK9888709.1"/>
    </source>
</evidence>
<comment type="caution">
    <text evidence="3">The sequence shown here is derived from an EMBL/GenBank/DDBJ whole genome shotgun (WGS) entry which is preliminary data.</text>
</comment>
<dbReference type="EMBL" id="JARQZJ010000121">
    <property type="protein sequence ID" value="KAK9888709.1"/>
    <property type="molecule type" value="Genomic_DNA"/>
</dbReference>
<dbReference type="PANTHER" id="PTHR33444:SF2">
    <property type="entry name" value="MARVEL DOMAIN-CONTAINING PROTEIN"/>
    <property type="match status" value="1"/>
</dbReference>
<dbReference type="PANTHER" id="PTHR33444">
    <property type="entry name" value="SI:DKEY-19B23.12-RELATED"/>
    <property type="match status" value="1"/>
</dbReference>
<dbReference type="Proteomes" id="UP001431783">
    <property type="component" value="Unassembled WGS sequence"/>
</dbReference>
<feature type="transmembrane region" description="Helical" evidence="2">
    <location>
        <begin position="65"/>
        <end position="84"/>
    </location>
</feature>
<feature type="transmembrane region" description="Helical" evidence="2">
    <location>
        <begin position="126"/>
        <end position="144"/>
    </location>
</feature>